<protein>
    <submittedName>
        <fullName evidence="4">GNAT family acetyltransferase</fullName>
    </submittedName>
</protein>
<evidence type="ECO:0000259" key="3">
    <source>
        <dbReference type="PROSITE" id="PS51186"/>
    </source>
</evidence>
<dbReference type="InterPro" id="IPR016181">
    <property type="entry name" value="Acyl_CoA_acyltransferase"/>
</dbReference>
<dbReference type="InterPro" id="IPR000182">
    <property type="entry name" value="GNAT_dom"/>
</dbReference>
<gene>
    <name evidence="4" type="ORF">PNBC_17095</name>
</gene>
<keyword evidence="1 4" id="KW-0808">Transferase</keyword>
<dbReference type="Proteomes" id="UP000077134">
    <property type="component" value="Unassembled WGS sequence"/>
</dbReference>
<evidence type="ECO:0000313" key="4">
    <source>
        <dbReference type="EMBL" id="OAB71732.1"/>
    </source>
</evidence>
<dbReference type="PROSITE" id="PS51186">
    <property type="entry name" value="GNAT"/>
    <property type="match status" value="1"/>
</dbReference>
<dbReference type="GO" id="GO:0016747">
    <property type="term" value="F:acyltransferase activity, transferring groups other than amino-acyl groups"/>
    <property type="evidence" value="ECO:0007669"/>
    <property type="project" value="InterPro"/>
</dbReference>
<dbReference type="AlphaFoldDB" id="A0A167B4I2"/>
<keyword evidence="2" id="KW-0012">Acyltransferase</keyword>
<dbReference type="EMBL" id="LSFN01000036">
    <property type="protein sequence ID" value="OAB71732.1"/>
    <property type="molecule type" value="Genomic_DNA"/>
</dbReference>
<feature type="domain" description="N-acetyltransferase" evidence="3">
    <location>
        <begin position="8"/>
        <end position="164"/>
    </location>
</feature>
<dbReference type="InterPro" id="IPR050832">
    <property type="entry name" value="Bact_Acetyltransf"/>
</dbReference>
<keyword evidence="5" id="KW-1185">Reference proteome</keyword>
<dbReference type="SUPFAM" id="SSF55729">
    <property type="entry name" value="Acyl-CoA N-acyltransferases (Nat)"/>
    <property type="match status" value="1"/>
</dbReference>
<proteinExistence type="predicted"/>
<organism evidence="4 5">
    <name type="scientific">Paenibacillus crassostreae</name>
    <dbReference type="NCBI Taxonomy" id="1763538"/>
    <lineage>
        <taxon>Bacteria</taxon>
        <taxon>Bacillati</taxon>
        <taxon>Bacillota</taxon>
        <taxon>Bacilli</taxon>
        <taxon>Bacillales</taxon>
        <taxon>Paenibacillaceae</taxon>
        <taxon>Paenibacillus</taxon>
    </lineage>
</organism>
<dbReference type="RefSeq" id="WP_068660263.1">
    <property type="nucleotide sequence ID" value="NZ_CP017770.1"/>
</dbReference>
<sequence length="164" mass="19289">MEINQRTLTIRLSEMKDAQQLMDLDAIVWDDYSSPEPLNWTSREDFLRHCQPGSQFVAFVDHKLCGYVGFRYPTLIRSNHHVYEINIAVHPQYQQERIGTRLMETLKEWATEQGIKKLSLRVLSSNEGALKFYEKCGFVREGRLIKEFYVGGRYVDDILMGYFL</sequence>
<dbReference type="CDD" id="cd04301">
    <property type="entry name" value="NAT_SF"/>
    <property type="match status" value="1"/>
</dbReference>
<dbReference type="PANTHER" id="PTHR43877">
    <property type="entry name" value="AMINOALKYLPHOSPHONATE N-ACETYLTRANSFERASE-RELATED-RELATED"/>
    <property type="match status" value="1"/>
</dbReference>
<evidence type="ECO:0000256" key="1">
    <source>
        <dbReference type="ARBA" id="ARBA00022679"/>
    </source>
</evidence>
<dbReference type="KEGG" id="pcx:LPB68_13795"/>
<name>A0A167B4I2_9BACL</name>
<accession>A0A167B4I2</accession>
<comment type="caution">
    <text evidence="4">The sequence shown here is derived from an EMBL/GenBank/DDBJ whole genome shotgun (WGS) entry which is preliminary data.</text>
</comment>
<reference evidence="4 5" key="1">
    <citation type="submission" date="2016-02" db="EMBL/GenBank/DDBJ databases">
        <title>Paenibacillus sp. LPB0068, isolated from Crassostrea gigas.</title>
        <authorList>
            <person name="Shin S.-K."/>
            <person name="Yi H."/>
        </authorList>
    </citation>
    <scope>NUCLEOTIDE SEQUENCE [LARGE SCALE GENOMIC DNA]</scope>
    <source>
        <strain evidence="4 5">LPB0068</strain>
    </source>
</reference>
<evidence type="ECO:0000256" key="2">
    <source>
        <dbReference type="ARBA" id="ARBA00023315"/>
    </source>
</evidence>
<evidence type="ECO:0000313" key="5">
    <source>
        <dbReference type="Proteomes" id="UP000077134"/>
    </source>
</evidence>
<dbReference type="STRING" id="1763538.LPB68_13795"/>
<dbReference type="Gene3D" id="3.40.630.30">
    <property type="match status" value="1"/>
</dbReference>
<dbReference type="Pfam" id="PF00583">
    <property type="entry name" value="Acetyltransf_1"/>
    <property type="match status" value="1"/>
</dbReference>
<dbReference type="OrthoDB" id="9802340at2"/>